<dbReference type="PANTHER" id="PTHR24346">
    <property type="entry name" value="MAP/MICROTUBULE AFFINITY-REGULATING KINASE"/>
    <property type="match status" value="1"/>
</dbReference>
<dbReference type="InParanoid" id="A2ET53"/>
<feature type="region of interest" description="Disordered" evidence="8">
    <location>
        <begin position="385"/>
        <end position="407"/>
    </location>
</feature>
<dbReference type="InterPro" id="IPR017441">
    <property type="entry name" value="Protein_kinase_ATP_BS"/>
</dbReference>
<proteinExistence type="inferred from homology"/>
<dbReference type="PROSITE" id="PS00108">
    <property type="entry name" value="PROTEIN_KINASE_ST"/>
    <property type="match status" value="1"/>
</dbReference>
<evidence type="ECO:0000256" key="3">
    <source>
        <dbReference type="ARBA" id="ARBA00022741"/>
    </source>
</evidence>
<dbReference type="Pfam" id="PF00069">
    <property type="entry name" value="Pkinase"/>
    <property type="match status" value="1"/>
</dbReference>
<dbReference type="SUPFAM" id="SSF56112">
    <property type="entry name" value="Protein kinase-like (PK-like)"/>
    <property type="match status" value="1"/>
</dbReference>
<dbReference type="VEuPathDB" id="TrichDB:TVAG_009770"/>
<dbReference type="SMR" id="A2ET53"/>
<dbReference type="SMART" id="SM00220">
    <property type="entry name" value="S_TKc"/>
    <property type="match status" value="1"/>
</dbReference>
<dbReference type="eggNOG" id="KOG0583">
    <property type="taxonomic scope" value="Eukaryota"/>
</dbReference>
<dbReference type="Gene3D" id="1.10.510.10">
    <property type="entry name" value="Transferase(Phosphotransferase) domain 1"/>
    <property type="match status" value="1"/>
</dbReference>
<feature type="compositionally biased region" description="Basic and acidic residues" evidence="8">
    <location>
        <begin position="297"/>
        <end position="308"/>
    </location>
</feature>
<dbReference type="VEuPathDB" id="TrichDB:TVAGG3_0467630"/>
<dbReference type="InterPro" id="IPR011009">
    <property type="entry name" value="Kinase-like_dom_sf"/>
</dbReference>
<dbReference type="PROSITE" id="PS00107">
    <property type="entry name" value="PROTEIN_KINASE_ATP"/>
    <property type="match status" value="1"/>
</dbReference>
<dbReference type="AlphaFoldDB" id="A2ET53"/>
<keyword evidence="2" id="KW-0808">Transferase</keyword>
<dbReference type="CDD" id="cd14003">
    <property type="entry name" value="STKc_AMPK-like"/>
    <property type="match status" value="1"/>
</dbReference>
<feature type="binding site" evidence="6">
    <location>
        <position position="45"/>
    </location>
    <ligand>
        <name>ATP</name>
        <dbReference type="ChEBI" id="CHEBI:30616"/>
    </ligand>
</feature>
<evidence type="ECO:0000313" key="11">
    <source>
        <dbReference type="Proteomes" id="UP000001542"/>
    </source>
</evidence>
<name>A2ET53_TRIV3</name>
<keyword evidence="3 6" id="KW-0547">Nucleotide-binding</keyword>
<evidence type="ECO:0000256" key="2">
    <source>
        <dbReference type="ARBA" id="ARBA00022679"/>
    </source>
</evidence>
<dbReference type="PANTHER" id="PTHR24346:SF82">
    <property type="entry name" value="KP78A-RELATED"/>
    <property type="match status" value="1"/>
</dbReference>
<gene>
    <name evidence="10" type="ORF">TVAG_009770</name>
</gene>
<dbReference type="PROSITE" id="PS50011">
    <property type="entry name" value="PROTEIN_KINASE_DOM"/>
    <property type="match status" value="1"/>
</dbReference>
<reference evidence="10" key="2">
    <citation type="journal article" date="2007" name="Science">
        <title>Draft genome sequence of the sexually transmitted pathogen Trichomonas vaginalis.</title>
        <authorList>
            <person name="Carlton J.M."/>
            <person name="Hirt R.P."/>
            <person name="Silva J.C."/>
            <person name="Delcher A.L."/>
            <person name="Schatz M."/>
            <person name="Zhao Q."/>
            <person name="Wortman J.R."/>
            <person name="Bidwell S.L."/>
            <person name="Alsmark U.C.M."/>
            <person name="Besteiro S."/>
            <person name="Sicheritz-Ponten T."/>
            <person name="Noel C.J."/>
            <person name="Dacks J.B."/>
            <person name="Foster P.G."/>
            <person name="Simillion C."/>
            <person name="Van de Peer Y."/>
            <person name="Miranda-Saavedra D."/>
            <person name="Barton G.J."/>
            <person name="Westrop G.D."/>
            <person name="Mueller S."/>
            <person name="Dessi D."/>
            <person name="Fiori P.L."/>
            <person name="Ren Q."/>
            <person name="Paulsen I."/>
            <person name="Zhang H."/>
            <person name="Bastida-Corcuera F.D."/>
            <person name="Simoes-Barbosa A."/>
            <person name="Brown M.T."/>
            <person name="Hayes R.D."/>
            <person name="Mukherjee M."/>
            <person name="Okumura C.Y."/>
            <person name="Schneider R."/>
            <person name="Smith A.J."/>
            <person name="Vanacova S."/>
            <person name="Villalvazo M."/>
            <person name="Haas B.J."/>
            <person name="Pertea M."/>
            <person name="Feldblyum T.V."/>
            <person name="Utterback T.R."/>
            <person name="Shu C.L."/>
            <person name="Osoegawa K."/>
            <person name="de Jong P.J."/>
            <person name="Hrdy I."/>
            <person name="Horvathova L."/>
            <person name="Zubacova Z."/>
            <person name="Dolezal P."/>
            <person name="Malik S.B."/>
            <person name="Logsdon J.M. Jr."/>
            <person name="Henze K."/>
            <person name="Gupta A."/>
            <person name="Wang C.C."/>
            <person name="Dunne R.L."/>
            <person name="Upcroft J.A."/>
            <person name="Upcroft P."/>
            <person name="White O."/>
            <person name="Salzberg S.L."/>
            <person name="Tang P."/>
            <person name="Chiu C.-H."/>
            <person name="Lee Y.-S."/>
            <person name="Embley T.M."/>
            <person name="Coombs G.H."/>
            <person name="Mottram J.C."/>
            <person name="Tachezy J."/>
            <person name="Fraser-Liggett C.M."/>
            <person name="Johnson P.J."/>
        </authorList>
    </citation>
    <scope>NUCLEOTIDE SEQUENCE [LARGE SCALE GENOMIC DNA]</scope>
    <source>
        <strain evidence="10">G3</strain>
    </source>
</reference>
<dbReference type="Proteomes" id="UP000001542">
    <property type="component" value="Unassembled WGS sequence"/>
</dbReference>
<dbReference type="OMA" id="YNTINIE"/>
<dbReference type="RefSeq" id="XP_001316392.1">
    <property type="nucleotide sequence ID" value="XM_001316357.1"/>
</dbReference>
<protein>
    <submittedName>
        <fullName evidence="10">CAMK family protein kinase</fullName>
    </submittedName>
</protein>
<dbReference type="KEGG" id="tva:4762019"/>
<evidence type="ECO:0000256" key="1">
    <source>
        <dbReference type="ARBA" id="ARBA00022527"/>
    </source>
</evidence>
<reference evidence="10" key="1">
    <citation type="submission" date="2006-10" db="EMBL/GenBank/DDBJ databases">
        <authorList>
            <person name="Amadeo P."/>
            <person name="Zhao Q."/>
            <person name="Wortman J."/>
            <person name="Fraser-Liggett C."/>
            <person name="Carlton J."/>
        </authorList>
    </citation>
    <scope>NUCLEOTIDE SEQUENCE</scope>
    <source>
        <strain evidence="10">G3</strain>
    </source>
</reference>
<comment type="similarity">
    <text evidence="7">Belongs to the protein kinase superfamily.</text>
</comment>
<dbReference type="InterPro" id="IPR000719">
    <property type="entry name" value="Prot_kinase_dom"/>
</dbReference>
<feature type="domain" description="Protein kinase" evidence="9">
    <location>
        <begin position="16"/>
        <end position="267"/>
    </location>
</feature>
<dbReference type="EMBL" id="DS113483">
    <property type="protein sequence ID" value="EAY04169.1"/>
    <property type="molecule type" value="Genomic_DNA"/>
</dbReference>
<keyword evidence="11" id="KW-1185">Reference proteome</keyword>
<evidence type="ECO:0000256" key="4">
    <source>
        <dbReference type="ARBA" id="ARBA00022777"/>
    </source>
</evidence>
<accession>A2ET53</accession>
<dbReference type="FunFam" id="1.10.510.10:FF:000271">
    <property type="entry name" value="Non-specific serine/threonine protein kinase"/>
    <property type="match status" value="1"/>
</dbReference>
<dbReference type="OrthoDB" id="6513151at2759"/>
<dbReference type="STRING" id="5722.A2ET53"/>
<dbReference type="FunCoup" id="A2ET53">
    <property type="interactions" value="669"/>
</dbReference>
<feature type="region of interest" description="Disordered" evidence="8">
    <location>
        <begin position="297"/>
        <end position="318"/>
    </location>
</feature>
<dbReference type="GO" id="GO:0005524">
    <property type="term" value="F:ATP binding"/>
    <property type="evidence" value="ECO:0007669"/>
    <property type="project" value="UniProtKB-UniRule"/>
</dbReference>
<keyword evidence="5 6" id="KW-0067">ATP-binding</keyword>
<dbReference type="GO" id="GO:0004674">
    <property type="term" value="F:protein serine/threonine kinase activity"/>
    <property type="evidence" value="ECO:0000318"/>
    <property type="project" value="GO_Central"/>
</dbReference>
<dbReference type="InterPro" id="IPR008271">
    <property type="entry name" value="Ser/Thr_kinase_AS"/>
</dbReference>
<evidence type="ECO:0000256" key="5">
    <source>
        <dbReference type="ARBA" id="ARBA00022840"/>
    </source>
</evidence>
<keyword evidence="4 10" id="KW-0418">Kinase</keyword>
<organism evidence="10 11">
    <name type="scientific">Trichomonas vaginalis (strain ATCC PRA-98 / G3)</name>
    <dbReference type="NCBI Taxonomy" id="412133"/>
    <lineage>
        <taxon>Eukaryota</taxon>
        <taxon>Metamonada</taxon>
        <taxon>Parabasalia</taxon>
        <taxon>Trichomonadida</taxon>
        <taxon>Trichomonadidae</taxon>
        <taxon>Trichomonas</taxon>
    </lineage>
</organism>
<evidence type="ECO:0000256" key="8">
    <source>
        <dbReference type="SAM" id="MobiDB-lite"/>
    </source>
</evidence>
<keyword evidence="1 7" id="KW-0723">Serine/threonine-protein kinase</keyword>
<evidence type="ECO:0000313" key="10">
    <source>
        <dbReference type="EMBL" id="EAY04169.1"/>
    </source>
</evidence>
<evidence type="ECO:0000256" key="6">
    <source>
        <dbReference type="PROSITE-ProRule" id="PRU10141"/>
    </source>
</evidence>
<evidence type="ECO:0000256" key="7">
    <source>
        <dbReference type="RuleBase" id="RU000304"/>
    </source>
</evidence>
<sequence length="424" mass="48367">MGESHAVIAPNRIGDFIFKGTIGEGAFSIVKLVVKEQNGQYYACKIIPRAKLEGSIRTRFELEIRINQQMRHPGVVALIDLFKDDFNYYIIMEFCPNGELFEYIVQHGKLSERECKPLFYQLTSTIQFIHNMNVCHRDLKPENILIDRFGRLKISDFGLSRFMGPNCIVSTSCGSPCYASPECISGKPYNAKTSDVWSLGVIFYAMSSGLLPWTKRNQTELYQQISTGDYKIPNHLSPALADLVRKMLTVDLNKRITIAQILDHDFFKDINKQVVYPPLNVPLVSLKKIDQFFERDKEEQYRKDHPDEFSSSTGDNSFRKQLDQLSEKKHYLIKQRNILYAMKGEHQPKVHEVTEADKQNALKEIHEICNKNKTVNTIKVVDTTNSRKPVPKTSLVNRGHGAKQPTPNKVIVKPGISVGSASRL</sequence>
<evidence type="ECO:0000259" key="9">
    <source>
        <dbReference type="PROSITE" id="PS50011"/>
    </source>
</evidence>